<dbReference type="Proteomes" id="UP000018872">
    <property type="component" value="Unassembled WGS sequence"/>
</dbReference>
<protein>
    <submittedName>
        <fullName evidence="1">Uncharacterized protein</fullName>
    </submittedName>
</protein>
<name>W2CGB9_9BACT</name>
<comment type="caution">
    <text evidence="1">The sequence shown here is derived from an EMBL/GenBank/DDBJ whole genome shotgun (WGS) entry which is preliminary data.</text>
</comment>
<proteinExistence type="predicted"/>
<dbReference type="PATRIC" id="fig|1410950.3.peg.207"/>
<reference evidence="1 2" key="1">
    <citation type="submission" date="2013-11" db="EMBL/GenBank/DDBJ databases">
        <title>Single cell genomics of uncultured Tannerella BU063 (oral taxon 286).</title>
        <authorList>
            <person name="Beall C.J."/>
            <person name="Campbell A.G."/>
            <person name="Griffen A.L."/>
            <person name="Podar M."/>
            <person name="Leys E.J."/>
        </authorList>
    </citation>
    <scope>NUCLEOTIDE SEQUENCE [LARGE SCALE GENOMIC DNA]</scope>
    <source>
        <strain evidence="1">Cell 5</strain>
    </source>
</reference>
<dbReference type="EMBL" id="AYYC01000505">
    <property type="protein sequence ID" value="ETK05541.1"/>
    <property type="molecule type" value="Genomic_DNA"/>
</dbReference>
<evidence type="ECO:0000313" key="1">
    <source>
        <dbReference type="EMBL" id="ETK05541.1"/>
    </source>
</evidence>
<dbReference type="AlphaFoldDB" id="W2CGB9"/>
<gene>
    <name evidence="1" type="ORF">T229_02860</name>
</gene>
<evidence type="ECO:0000313" key="2">
    <source>
        <dbReference type="Proteomes" id="UP000018872"/>
    </source>
</evidence>
<sequence length="127" mass="14073">MADFFDIVDIVFAAVDRAGTGLPAYKHRAETGVKVDHIVVNTTGVAVKTYVNKAPVVNVNLFIRPYPNGMINARQIQMQAGKIREAIKHPPAPPGMYFNARVAWEGEIETGDSFTLYNIRVEVITEK</sequence>
<accession>W2CGB9</accession>
<organism evidence="1 2">
    <name type="scientific">Tannerella sp. oral taxon BU063 isolate Cell 5</name>
    <dbReference type="NCBI Taxonomy" id="1410950"/>
    <lineage>
        <taxon>Bacteria</taxon>
        <taxon>Pseudomonadati</taxon>
        <taxon>Bacteroidota</taxon>
        <taxon>Bacteroidia</taxon>
        <taxon>Bacteroidales</taxon>
        <taxon>Tannerellaceae</taxon>
        <taxon>Tannerella</taxon>
    </lineage>
</organism>